<keyword evidence="7 9" id="KW-0324">Glycolysis</keyword>
<feature type="binding site" evidence="9">
    <location>
        <position position="201"/>
    </location>
    <ligand>
        <name>substrate</name>
    </ligand>
</feature>
<comment type="catalytic activity">
    <reaction evidence="9 10">
        <text>D-glyceraldehyde 3-phosphate = dihydroxyacetone phosphate</text>
        <dbReference type="Rhea" id="RHEA:18585"/>
        <dbReference type="ChEBI" id="CHEBI:57642"/>
        <dbReference type="ChEBI" id="CHEBI:59776"/>
        <dbReference type="EC" id="5.3.1.1"/>
    </reaction>
</comment>
<dbReference type="PANTHER" id="PTHR21139:SF42">
    <property type="entry name" value="TRIOSEPHOSPHATE ISOMERASE"/>
    <property type="match status" value="1"/>
</dbReference>
<comment type="pathway">
    <text evidence="9 10">Carbohydrate biosynthesis; gluconeogenesis.</text>
</comment>
<dbReference type="InterPro" id="IPR020861">
    <property type="entry name" value="Triosephosphate_isomerase_AS"/>
</dbReference>
<dbReference type="GO" id="GO:0006094">
    <property type="term" value="P:gluconeogenesis"/>
    <property type="evidence" value="ECO:0007669"/>
    <property type="project" value="UniProtKB-UniRule"/>
</dbReference>
<dbReference type="InterPro" id="IPR000652">
    <property type="entry name" value="Triosephosphate_isomerase"/>
</dbReference>
<evidence type="ECO:0000256" key="9">
    <source>
        <dbReference type="HAMAP-Rule" id="MF_00147"/>
    </source>
</evidence>
<dbReference type="CDD" id="cd00311">
    <property type="entry name" value="TIM"/>
    <property type="match status" value="1"/>
</dbReference>
<evidence type="ECO:0000313" key="11">
    <source>
        <dbReference type="EMBL" id="RAL24621.1"/>
    </source>
</evidence>
<evidence type="ECO:0000256" key="7">
    <source>
        <dbReference type="ARBA" id="ARBA00023152"/>
    </source>
</evidence>
<comment type="similarity">
    <text evidence="2 9 10">Belongs to the triosephosphate isomerase family.</text>
</comment>
<dbReference type="PROSITE" id="PS51440">
    <property type="entry name" value="TIM_2"/>
    <property type="match status" value="1"/>
</dbReference>
<feature type="active site" description="Proton acceptor" evidence="9">
    <location>
        <position position="155"/>
    </location>
</feature>
<dbReference type="GO" id="GO:0005829">
    <property type="term" value="C:cytosol"/>
    <property type="evidence" value="ECO:0007669"/>
    <property type="project" value="TreeGrafter"/>
</dbReference>
<dbReference type="UniPathway" id="UPA00138"/>
<dbReference type="EMBL" id="QJKK01000004">
    <property type="protein sequence ID" value="RAL24621.1"/>
    <property type="molecule type" value="Genomic_DNA"/>
</dbReference>
<dbReference type="PANTHER" id="PTHR21139">
    <property type="entry name" value="TRIOSEPHOSPHATE ISOMERASE"/>
    <property type="match status" value="1"/>
</dbReference>
<dbReference type="Proteomes" id="UP000251213">
    <property type="component" value="Unassembled WGS sequence"/>
</dbReference>
<keyword evidence="8 9" id="KW-0413">Isomerase</keyword>
<keyword evidence="6 9" id="KW-0963">Cytoplasm</keyword>
<comment type="pathway">
    <text evidence="1 9 10">Carbohydrate degradation; glycolysis; D-glyceraldehyde 3-phosphate from glycerone phosphate: step 1/1.</text>
</comment>
<evidence type="ECO:0000256" key="6">
    <source>
        <dbReference type="ARBA" id="ARBA00022490"/>
    </source>
</evidence>
<dbReference type="AlphaFoldDB" id="A0A364K5R0"/>
<comment type="subcellular location">
    <subcellularLocation>
        <location evidence="9 10">Cytoplasm</location>
    </subcellularLocation>
</comment>
<reference evidence="11 12" key="1">
    <citation type="submission" date="2018-06" db="EMBL/GenBank/DDBJ databases">
        <title>Thermoflavimicrobium daqus sp. nov., a thermophilic microbe isolated from Moutai-flavour Daqu.</title>
        <authorList>
            <person name="Wang X."/>
            <person name="Zhou H."/>
        </authorList>
    </citation>
    <scope>NUCLEOTIDE SEQUENCE [LARGE SCALE GENOMIC DNA]</scope>
    <source>
        <strain evidence="11 12">FBKL4.011</strain>
    </source>
</reference>
<evidence type="ECO:0000256" key="5">
    <source>
        <dbReference type="ARBA" id="ARBA00022432"/>
    </source>
</evidence>
<feature type="active site" description="Electrophile" evidence="9">
    <location>
        <position position="83"/>
    </location>
</feature>
<evidence type="ECO:0000256" key="10">
    <source>
        <dbReference type="RuleBase" id="RU363013"/>
    </source>
</evidence>
<keyword evidence="12" id="KW-1185">Reference proteome</keyword>
<dbReference type="Pfam" id="PF00121">
    <property type="entry name" value="TIM"/>
    <property type="match status" value="1"/>
</dbReference>
<dbReference type="FunFam" id="3.20.20.70:FF:000016">
    <property type="entry name" value="Triosephosphate isomerase"/>
    <property type="match status" value="1"/>
</dbReference>
<evidence type="ECO:0000256" key="3">
    <source>
        <dbReference type="ARBA" id="ARBA00011940"/>
    </source>
</evidence>
<feature type="binding site" evidence="9">
    <location>
        <begin position="222"/>
        <end position="223"/>
    </location>
    <ligand>
        <name>substrate</name>
    </ligand>
</feature>
<name>A0A364K5R0_9BACL</name>
<dbReference type="OrthoDB" id="9809429at2"/>
<evidence type="ECO:0000256" key="8">
    <source>
        <dbReference type="ARBA" id="ARBA00023235"/>
    </source>
</evidence>
<dbReference type="GO" id="GO:0004807">
    <property type="term" value="F:triose-phosphate isomerase activity"/>
    <property type="evidence" value="ECO:0007669"/>
    <property type="project" value="UniProtKB-UniRule"/>
</dbReference>
<comment type="caution">
    <text evidence="11">The sequence shown here is derived from an EMBL/GenBank/DDBJ whole genome shotgun (WGS) entry which is preliminary data.</text>
</comment>
<dbReference type="UniPathway" id="UPA00109">
    <property type="reaction ID" value="UER00189"/>
</dbReference>
<dbReference type="EC" id="5.3.1.1" evidence="3 9"/>
<comment type="subunit">
    <text evidence="9 10">Homodimer.</text>
</comment>
<dbReference type="GO" id="GO:0046166">
    <property type="term" value="P:glyceraldehyde-3-phosphate biosynthetic process"/>
    <property type="evidence" value="ECO:0007669"/>
    <property type="project" value="TreeGrafter"/>
</dbReference>
<reference evidence="11 12" key="2">
    <citation type="submission" date="2018-06" db="EMBL/GenBank/DDBJ databases">
        <authorList>
            <person name="Zhirakovskaya E."/>
        </authorList>
    </citation>
    <scope>NUCLEOTIDE SEQUENCE [LARGE SCALE GENOMIC DNA]</scope>
    <source>
        <strain evidence="11 12">FBKL4.011</strain>
    </source>
</reference>
<dbReference type="InterPro" id="IPR022896">
    <property type="entry name" value="TrioseP_Isoase_bac/euk"/>
</dbReference>
<keyword evidence="5 9" id="KW-0312">Gluconeogenesis</keyword>
<dbReference type="GO" id="GO:0019563">
    <property type="term" value="P:glycerol catabolic process"/>
    <property type="evidence" value="ECO:0007669"/>
    <property type="project" value="TreeGrafter"/>
</dbReference>
<dbReference type="HAMAP" id="MF_00147_B">
    <property type="entry name" value="TIM_B"/>
    <property type="match status" value="1"/>
</dbReference>
<dbReference type="SUPFAM" id="SSF51351">
    <property type="entry name" value="Triosephosphate isomerase (TIM)"/>
    <property type="match status" value="1"/>
</dbReference>
<sequence>MYKNIHEANDFFASLLAQSIPDHVETVICAPYLCLPSLAEKAQGTQVGIGAQNVHWEKEGAYTGEISIPMLQAIGVKYVIIGHSERRAYFAETDETVNKKAKAAIESGIIPIICVGETLDEWEGNQTKQVVENQVKHALQGLTPEQVKQSIIAYEPVWAIGTGKASTAEDAGEVISFIRRTIAALLNSQVADEVRIQYGGSVKPENIASFLAHPDIDGALVGGASLKPDSFLKLVQAASK</sequence>
<comment type="function">
    <text evidence="9">Involved in the gluconeogenesis. Catalyzes stereospecifically the conversion of dihydroxyacetone phosphate (DHAP) to D-glyceraldehyde-3-phosphate (G3P).</text>
</comment>
<evidence type="ECO:0000256" key="2">
    <source>
        <dbReference type="ARBA" id="ARBA00007422"/>
    </source>
</evidence>
<dbReference type="Gene3D" id="3.20.20.70">
    <property type="entry name" value="Aldolase class I"/>
    <property type="match status" value="1"/>
</dbReference>
<dbReference type="InterPro" id="IPR035990">
    <property type="entry name" value="TIM_sf"/>
</dbReference>
<feature type="binding site" evidence="9">
    <location>
        <position position="161"/>
    </location>
    <ligand>
        <name>substrate</name>
    </ligand>
</feature>
<dbReference type="InterPro" id="IPR013785">
    <property type="entry name" value="Aldolase_TIM"/>
</dbReference>
<comment type="caution">
    <text evidence="9">Lacks conserved residue(s) required for the propagation of feature annotation.</text>
</comment>
<evidence type="ECO:0000256" key="4">
    <source>
        <dbReference type="ARBA" id="ARBA00019397"/>
    </source>
</evidence>
<dbReference type="PROSITE" id="PS00171">
    <property type="entry name" value="TIM_1"/>
    <property type="match status" value="1"/>
</dbReference>
<proteinExistence type="inferred from homology"/>
<evidence type="ECO:0000256" key="1">
    <source>
        <dbReference type="ARBA" id="ARBA00004680"/>
    </source>
</evidence>
<accession>A0A364K5R0</accession>
<gene>
    <name evidence="9" type="primary">tpiA</name>
    <name evidence="11" type="ORF">DL897_09185</name>
</gene>
<organism evidence="11 12">
    <name type="scientific">Thermoflavimicrobium daqui</name>
    <dbReference type="NCBI Taxonomy" id="2137476"/>
    <lineage>
        <taxon>Bacteria</taxon>
        <taxon>Bacillati</taxon>
        <taxon>Bacillota</taxon>
        <taxon>Bacilli</taxon>
        <taxon>Bacillales</taxon>
        <taxon>Thermoactinomycetaceae</taxon>
        <taxon>Thermoflavimicrobium</taxon>
    </lineage>
</organism>
<evidence type="ECO:0000313" key="12">
    <source>
        <dbReference type="Proteomes" id="UP000251213"/>
    </source>
</evidence>
<dbReference type="NCBIfam" id="TIGR00419">
    <property type="entry name" value="tim"/>
    <property type="match status" value="1"/>
</dbReference>
<dbReference type="GO" id="GO:0006096">
    <property type="term" value="P:glycolytic process"/>
    <property type="evidence" value="ECO:0007669"/>
    <property type="project" value="UniProtKB-UniRule"/>
</dbReference>
<protein>
    <recommendedName>
        <fullName evidence="4 9">Triosephosphate isomerase</fullName>
        <shortName evidence="9">TIM</shortName>
        <shortName evidence="9">TPI</shortName>
        <ecNumber evidence="3 9">5.3.1.1</ecNumber>
    </recommendedName>
    <alternativeName>
        <fullName evidence="9">Triose-phosphate isomerase</fullName>
    </alternativeName>
</protein>